<keyword evidence="1" id="KW-0732">Signal</keyword>
<evidence type="ECO:0000259" key="2">
    <source>
        <dbReference type="PROSITE" id="PS50004"/>
    </source>
</evidence>
<gene>
    <name evidence="3" type="ORF">Ocin01_00041</name>
</gene>
<evidence type="ECO:0000313" key="3">
    <source>
        <dbReference type="EMBL" id="ODN06634.1"/>
    </source>
</evidence>
<reference evidence="3 4" key="1">
    <citation type="journal article" date="2016" name="Genome Biol. Evol.">
        <title>Gene Family Evolution Reflects Adaptation to Soil Environmental Stressors in the Genome of the Collembolan Orchesella cincta.</title>
        <authorList>
            <person name="Faddeeva-Vakhrusheva A."/>
            <person name="Derks M.F."/>
            <person name="Anvar S.Y."/>
            <person name="Agamennone V."/>
            <person name="Suring W."/>
            <person name="Smit S."/>
            <person name="van Straalen N.M."/>
            <person name="Roelofs D."/>
        </authorList>
    </citation>
    <scope>NUCLEOTIDE SEQUENCE [LARGE SCALE GENOMIC DNA]</scope>
    <source>
        <tissue evidence="3">Mixed pool</tissue>
    </source>
</reference>
<dbReference type="EMBL" id="LJIJ01000001">
    <property type="protein sequence ID" value="ODN06634.1"/>
    <property type="molecule type" value="Genomic_DNA"/>
</dbReference>
<dbReference type="Proteomes" id="UP000094527">
    <property type="component" value="Unassembled WGS sequence"/>
</dbReference>
<feature type="chain" id="PRO_5008905770" evidence="1">
    <location>
        <begin position="20"/>
        <end position="159"/>
    </location>
</feature>
<protein>
    <submittedName>
        <fullName evidence="3">Phospholipase D gamma 1</fullName>
    </submittedName>
</protein>
<name>A0A1D2NMZ5_ORCCI</name>
<dbReference type="PROSITE" id="PS50004">
    <property type="entry name" value="C2"/>
    <property type="match status" value="1"/>
</dbReference>
<dbReference type="Pfam" id="PF00168">
    <property type="entry name" value="C2"/>
    <property type="match status" value="1"/>
</dbReference>
<dbReference type="SUPFAM" id="SSF49562">
    <property type="entry name" value="C2 domain (Calcium/lipid-binding domain, CaLB)"/>
    <property type="match status" value="1"/>
</dbReference>
<dbReference type="InterPro" id="IPR000008">
    <property type="entry name" value="C2_dom"/>
</dbReference>
<dbReference type="CDD" id="cd00030">
    <property type="entry name" value="C2"/>
    <property type="match status" value="1"/>
</dbReference>
<sequence>MNYFAVLVLVSYVCAGVHSLPIDEIRKEDQSIKSNSSISISFYATELSGCDLISACDASVTILCSSIYTDWKICGQTKRIRNSNNPVWPEAFEFEHVSGSSQRWRFDLKDHNLFGTKLMGSFSYSVDEYADMKENLIQNDVPENRGVLWVQRLEEDGNV</sequence>
<organism evidence="3 4">
    <name type="scientific">Orchesella cincta</name>
    <name type="common">Springtail</name>
    <name type="synonym">Podura cincta</name>
    <dbReference type="NCBI Taxonomy" id="48709"/>
    <lineage>
        <taxon>Eukaryota</taxon>
        <taxon>Metazoa</taxon>
        <taxon>Ecdysozoa</taxon>
        <taxon>Arthropoda</taxon>
        <taxon>Hexapoda</taxon>
        <taxon>Collembola</taxon>
        <taxon>Entomobryomorpha</taxon>
        <taxon>Entomobryoidea</taxon>
        <taxon>Orchesellidae</taxon>
        <taxon>Orchesellinae</taxon>
        <taxon>Orchesella</taxon>
    </lineage>
</organism>
<accession>A0A1D2NMZ5</accession>
<dbReference type="InterPro" id="IPR035892">
    <property type="entry name" value="C2_domain_sf"/>
</dbReference>
<comment type="caution">
    <text evidence="3">The sequence shown here is derived from an EMBL/GenBank/DDBJ whole genome shotgun (WGS) entry which is preliminary data.</text>
</comment>
<evidence type="ECO:0000256" key="1">
    <source>
        <dbReference type="SAM" id="SignalP"/>
    </source>
</evidence>
<dbReference type="AlphaFoldDB" id="A0A1D2NMZ5"/>
<dbReference type="Gene3D" id="2.60.40.150">
    <property type="entry name" value="C2 domain"/>
    <property type="match status" value="1"/>
</dbReference>
<feature type="signal peptide" evidence="1">
    <location>
        <begin position="1"/>
        <end position="19"/>
    </location>
</feature>
<dbReference type="OrthoDB" id="73919at2759"/>
<proteinExistence type="predicted"/>
<keyword evidence="4" id="KW-1185">Reference proteome</keyword>
<evidence type="ECO:0000313" key="4">
    <source>
        <dbReference type="Proteomes" id="UP000094527"/>
    </source>
</evidence>
<feature type="domain" description="C2" evidence="2">
    <location>
        <begin position="21"/>
        <end position="145"/>
    </location>
</feature>